<reference evidence="1" key="1">
    <citation type="submission" date="2022-03" db="EMBL/GenBank/DDBJ databases">
        <authorList>
            <person name="Sayadi A."/>
        </authorList>
    </citation>
    <scope>NUCLEOTIDE SEQUENCE</scope>
</reference>
<proteinExistence type="predicted"/>
<evidence type="ECO:0000313" key="1">
    <source>
        <dbReference type="EMBL" id="CAH1956972.1"/>
    </source>
</evidence>
<dbReference type="AlphaFoldDB" id="A0A9P0JNM7"/>
<gene>
    <name evidence="1" type="ORF">ACAOBT_LOCUS1826</name>
</gene>
<comment type="caution">
    <text evidence="1">The sequence shown here is derived from an EMBL/GenBank/DDBJ whole genome shotgun (WGS) entry which is preliminary data.</text>
</comment>
<keyword evidence="2" id="KW-1185">Reference proteome</keyword>
<organism evidence="1 2">
    <name type="scientific">Acanthoscelides obtectus</name>
    <name type="common">Bean weevil</name>
    <name type="synonym">Bruchus obtectus</name>
    <dbReference type="NCBI Taxonomy" id="200917"/>
    <lineage>
        <taxon>Eukaryota</taxon>
        <taxon>Metazoa</taxon>
        <taxon>Ecdysozoa</taxon>
        <taxon>Arthropoda</taxon>
        <taxon>Hexapoda</taxon>
        <taxon>Insecta</taxon>
        <taxon>Pterygota</taxon>
        <taxon>Neoptera</taxon>
        <taxon>Endopterygota</taxon>
        <taxon>Coleoptera</taxon>
        <taxon>Polyphaga</taxon>
        <taxon>Cucujiformia</taxon>
        <taxon>Chrysomeloidea</taxon>
        <taxon>Chrysomelidae</taxon>
        <taxon>Bruchinae</taxon>
        <taxon>Bruchini</taxon>
        <taxon>Acanthoscelides</taxon>
    </lineage>
</organism>
<protein>
    <submittedName>
        <fullName evidence="1">Uncharacterized protein</fullName>
    </submittedName>
</protein>
<dbReference type="Proteomes" id="UP001152888">
    <property type="component" value="Unassembled WGS sequence"/>
</dbReference>
<accession>A0A9P0JNM7</accession>
<name>A0A9P0JNM7_ACAOB</name>
<sequence length="85" mass="9945">MFTALIHREYTSRSVISIWHGKRGKTSEQQQQHRVSVGEIKVGVAVRFRSRFDVTLAYCDWSAARIMFKKSPTMKTILEQNQVRM</sequence>
<dbReference type="EMBL" id="CAKOFQ010006668">
    <property type="protein sequence ID" value="CAH1956972.1"/>
    <property type="molecule type" value="Genomic_DNA"/>
</dbReference>
<evidence type="ECO:0000313" key="2">
    <source>
        <dbReference type="Proteomes" id="UP001152888"/>
    </source>
</evidence>